<dbReference type="STRING" id="1448321.A0A317X3X9"/>
<evidence type="ECO:0000313" key="2">
    <source>
        <dbReference type="Proteomes" id="UP000247233"/>
    </source>
</evidence>
<dbReference type="RefSeq" id="XP_025403956.1">
    <property type="nucleotide sequence ID" value="XM_025540014.1"/>
</dbReference>
<name>A0A317X3X9_9EURO</name>
<dbReference type="EMBL" id="MSFL01000001">
    <property type="protein sequence ID" value="PWY92217.1"/>
    <property type="molecule type" value="Genomic_DNA"/>
</dbReference>
<dbReference type="InterPro" id="IPR022085">
    <property type="entry name" value="OpdG"/>
</dbReference>
<protein>
    <submittedName>
        <fullName evidence="1">Uncharacterized protein</fullName>
    </submittedName>
</protein>
<organism evidence="1 2">
    <name type="scientific">Aspergillus heteromorphus CBS 117.55</name>
    <dbReference type="NCBI Taxonomy" id="1448321"/>
    <lineage>
        <taxon>Eukaryota</taxon>
        <taxon>Fungi</taxon>
        <taxon>Dikarya</taxon>
        <taxon>Ascomycota</taxon>
        <taxon>Pezizomycotina</taxon>
        <taxon>Eurotiomycetes</taxon>
        <taxon>Eurotiomycetidae</taxon>
        <taxon>Eurotiales</taxon>
        <taxon>Aspergillaceae</taxon>
        <taxon>Aspergillus</taxon>
        <taxon>Aspergillus subgen. Circumdati</taxon>
    </lineage>
</organism>
<sequence>MRESYTTTSILQDCLRESPSPITPATAAQHISQRLLRNEKDLSNAENNSAEGYLWQLWRDFFNAAEQTPHDHPGQDRLVQVIVELQKLPSRRVSVWNLRDYVLWEELPILGPSLREAWNAGPRALPGEIEEADAIGWRRLNSFTARLVNAGILTNTLLGFWSIRDALEETGLSRSGRECSVAAAAEWVVHTQRFFLEDIARMEATGEEDRRMAGGALYDGPKRLSGDRWRFWKRRFEELGGQL</sequence>
<dbReference type="VEuPathDB" id="FungiDB:BO70DRAFT_305507"/>
<reference evidence="1 2" key="1">
    <citation type="submission" date="2016-12" db="EMBL/GenBank/DDBJ databases">
        <title>The genomes of Aspergillus section Nigri reveals drivers in fungal speciation.</title>
        <authorList>
            <consortium name="DOE Joint Genome Institute"/>
            <person name="Vesth T.C."/>
            <person name="Nybo J."/>
            <person name="Theobald S."/>
            <person name="Brandl J."/>
            <person name="Frisvad J.C."/>
            <person name="Nielsen K.F."/>
            <person name="Lyhne E.K."/>
            <person name="Kogle M.E."/>
            <person name="Kuo A."/>
            <person name="Riley R."/>
            <person name="Clum A."/>
            <person name="Nolan M."/>
            <person name="Lipzen A."/>
            <person name="Salamov A."/>
            <person name="Henrissat B."/>
            <person name="Wiebenga A."/>
            <person name="De Vries R.P."/>
            <person name="Grigoriev I.V."/>
            <person name="Mortensen U.H."/>
            <person name="Andersen M.R."/>
            <person name="Baker S.E."/>
        </authorList>
    </citation>
    <scope>NUCLEOTIDE SEQUENCE [LARGE SCALE GENOMIC DNA]</scope>
    <source>
        <strain evidence="1 2">CBS 117.55</strain>
    </source>
</reference>
<dbReference type="InterPro" id="IPR053204">
    <property type="entry name" value="Oxopyrrolidines_Biosynth-assoc"/>
</dbReference>
<gene>
    <name evidence="1" type="ORF">BO70DRAFT_305507</name>
</gene>
<dbReference type="Pfam" id="PF12311">
    <property type="entry name" value="DUF3632"/>
    <property type="match status" value="1"/>
</dbReference>
<dbReference type="OrthoDB" id="3350591at2759"/>
<dbReference type="Proteomes" id="UP000247233">
    <property type="component" value="Unassembled WGS sequence"/>
</dbReference>
<proteinExistence type="predicted"/>
<keyword evidence="2" id="KW-1185">Reference proteome</keyword>
<comment type="caution">
    <text evidence="1">The sequence shown here is derived from an EMBL/GenBank/DDBJ whole genome shotgun (WGS) entry which is preliminary data.</text>
</comment>
<dbReference type="PANTHER" id="PTHR38797">
    <property type="entry name" value="NUCLEAR PORE COMPLEX PROTEIN NUP85-RELATED"/>
    <property type="match status" value="1"/>
</dbReference>
<feature type="non-terminal residue" evidence="1">
    <location>
        <position position="243"/>
    </location>
</feature>
<dbReference type="AlphaFoldDB" id="A0A317X3X9"/>
<evidence type="ECO:0000313" key="1">
    <source>
        <dbReference type="EMBL" id="PWY92217.1"/>
    </source>
</evidence>
<dbReference type="GeneID" id="37062251"/>
<dbReference type="PANTHER" id="PTHR38797:SF4">
    <property type="entry name" value="NUCLEAR PORE COMPLEX PROTEIN NUP85"/>
    <property type="match status" value="1"/>
</dbReference>
<accession>A0A317X3X9</accession>